<evidence type="ECO:0000256" key="1">
    <source>
        <dbReference type="ARBA" id="ARBA00010528"/>
    </source>
</evidence>
<dbReference type="GO" id="GO:1990904">
    <property type="term" value="C:ribonucleoprotein complex"/>
    <property type="evidence" value="ECO:0007669"/>
    <property type="project" value="UniProtKB-KW"/>
</dbReference>
<keyword evidence="3" id="KW-0687">Ribonucleoprotein</keyword>
<dbReference type="Proteomes" id="UP000178509">
    <property type="component" value="Unassembled WGS sequence"/>
</dbReference>
<feature type="non-terminal residue" evidence="4">
    <location>
        <position position="87"/>
    </location>
</feature>
<dbReference type="GO" id="GO:0005840">
    <property type="term" value="C:ribosome"/>
    <property type="evidence" value="ECO:0007669"/>
    <property type="project" value="UniProtKB-KW"/>
</dbReference>
<dbReference type="STRING" id="1802164.A3H51_01190"/>
<keyword evidence="2 4" id="KW-0689">Ribosomal protein</keyword>
<dbReference type="Gene3D" id="3.40.1370.10">
    <property type="match status" value="1"/>
</dbReference>
<dbReference type="EMBL" id="MHOJ01000043">
    <property type="protein sequence ID" value="OGZ61375.1"/>
    <property type="molecule type" value="Genomic_DNA"/>
</dbReference>
<evidence type="ECO:0000313" key="4">
    <source>
        <dbReference type="EMBL" id="OGZ61375.1"/>
    </source>
</evidence>
<dbReference type="InterPro" id="IPR023574">
    <property type="entry name" value="Ribosomal_uL4_dom_sf"/>
</dbReference>
<dbReference type="GO" id="GO:0003735">
    <property type="term" value="F:structural constituent of ribosome"/>
    <property type="evidence" value="ECO:0007669"/>
    <property type="project" value="InterPro"/>
</dbReference>
<dbReference type="InterPro" id="IPR002136">
    <property type="entry name" value="Ribosomal_uL4"/>
</dbReference>
<accession>A0A1G2HFX4</accession>
<dbReference type="AlphaFoldDB" id="A0A1G2HFX4"/>
<proteinExistence type="inferred from homology"/>
<evidence type="ECO:0000313" key="5">
    <source>
        <dbReference type="Proteomes" id="UP000178509"/>
    </source>
</evidence>
<organism evidence="4 5">
    <name type="scientific">Candidatus Spechtbacteria bacterium RIFCSPLOWO2_02_FULL_38_8</name>
    <dbReference type="NCBI Taxonomy" id="1802164"/>
    <lineage>
        <taxon>Bacteria</taxon>
        <taxon>Candidatus Spechtiibacteriota</taxon>
    </lineage>
</organism>
<evidence type="ECO:0000256" key="3">
    <source>
        <dbReference type="ARBA" id="ARBA00023274"/>
    </source>
</evidence>
<dbReference type="GO" id="GO:0006412">
    <property type="term" value="P:translation"/>
    <property type="evidence" value="ECO:0007669"/>
    <property type="project" value="InterPro"/>
</dbReference>
<comment type="caution">
    <text evidence="4">The sequence shown here is derived from an EMBL/GenBank/DDBJ whole genome shotgun (WGS) entry which is preliminary data.</text>
</comment>
<reference evidence="4 5" key="1">
    <citation type="journal article" date="2016" name="Nat. Commun.">
        <title>Thousands of microbial genomes shed light on interconnected biogeochemical processes in an aquifer system.</title>
        <authorList>
            <person name="Anantharaman K."/>
            <person name="Brown C.T."/>
            <person name="Hug L.A."/>
            <person name="Sharon I."/>
            <person name="Castelle C.J."/>
            <person name="Probst A.J."/>
            <person name="Thomas B.C."/>
            <person name="Singh A."/>
            <person name="Wilkins M.J."/>
            <person name="Karaoz U."/>
            <person name="Brodie E.L."/>
            <person name="Williams K.H."/>
            <person name="Hubbard S.S."/>
            <person name="Banfield J.F."/>
        </authorList>
    </citation>
    <scope>NUCLEOTIDE SEQUENCE [LARGE SCALE GENOMIC DNA]</scope>
</reference>
<evidence type="ECO:0000256" key="2">
    <source>
        <dbReference type="ARBA" id="ARBA00022980"/>
    </source>
</evidence>
<sequence length="87" mass="9985">MNTKAIFMVLSSKAKNKNIFIIDDLDYKEAKTKLGIKLLEVLNLNNSSNMVYGTKQDSNFRLVFRNIPKTNPHFINGINVIDILQKQ</sequence>
<comment type="similarity">
    <text evidence="1">Belongs to the universal ribosomal protein uL4 family.</text>
</comment>
<gene>
    <name evidence="4" type="ORF">A3H51_01190</name>
</gene>
<protein>
    <submittedName>
        <fullName evidence="4">50S ribosomal protein L4</fullName>
    </submittedName>
</protein>
<name>A0A1G2HFX4_9BACT</name>
<dbReference type="SUPFAM" id="SSF52166">
    <property type="entry name" value="Ribosomal protein L4"/>
    <property type="match status" value="1"/>
</dbReference>
<dbReference type="Pfam" id="PF00573">
    <property type="entry name" value="Ribosomal_L4"/>
    <property type="match status" value="1"/>
</dbReference>